<comment type="caution">
    <text evidence="1">The sequence shown here is derived from an EMBL/GenBank/DDBJ whole genome shotgun (WGS) entry which is preliminary data.</text>
</comment>
<organism evidence="1 2">
    <name type="scientific">Stylophora pistillata</name>
    <name type="common">Smooth cauliflower coral</name>
    <dbReference type="NCBI Taxonomy" id="50429"/>
    <lineage>
        <taxon>Eukaryota</taxon>
        <taxon>Metazoa</taxon>
        <taxon>Cnidaria</taxon>
        <taxon>Anthozoa</taxon>
        <taxon>Hexacorallia</taxon>
        <taxon>Scleractinia</taxon>
        <taxon>Astrocoeniina</taxon>
        <taxon>Pocilloporidae</taxon>
        <taxon>Stylophora</taxon>
    </lineage>
</organism>
<name>A0A2B4T084_STYPI</name>
<protein>
    <submittedName>
        <fullName evidence="1">Uncharacterized protein</fullName>
    </submittedName>
</protein>
<dbReference type="AlphaFoldDB" id="A0A2B4T084"/>
<dbReference type="EMBL" id="LSMT01000002">
    <property type="protein sequence ID" value="PFX34743.1"/>
    <property type="molecule type" value="Genomic_DNA"/>
</dbReference>
<evidence type="ECO:0000313" key="2">
    <source>
        <dbReference type="Proteomes" id="UP000225706"/>
    </source>
</evidence>
<evidence type="ECO:0000313" key="1">
    <source>
        <dbReference type="EMBL" id="PFX34743.1"/>
    </source>
</evidence>
<keyword evidence="2" id="KW-1185">Reference proteome</keyword>
<accession>A0A2B4T084</accession>
<sequence length="146" mass="16882">MREMFSDMPFMYGMVAVVVGVAVSFVSVVVVGRVLSAQIVWRHGKTRKSCSSIGSHYMAAFPRSKLHVKHRLLFKVKTTTRITRKHFRRCQRTAVRQNREINGEPTVTSRLAEELSFLRRSGWKDHIVTKNLCWKESAVLFKNARM</sequence>
<proteinExistence type="predicted"/>
<gene>
    <name evidence="1" type="ORF">AWC38_SpisGene363</name>
</gene>
<dbReference type="Proteomes" id="UP000225706">
    <property type="component" value="Unassembled WGS sequence"/>
</dbReference>
<reference evidence="2" key="1">
    <citation type="journal article" date="2017" name="bioRxiv">
        <title>Comparative analysis of the genomes of Stylophora pistillata and Acropora digitifera provides evidence for extensive differences between species of corals.</title>
        <authorList>
            <person name="Voolstra C.R."/>
            <person name="Li Y."/>
            <person name="Liew Y.J."/>
            <person name="Baumgarten S."/>
            <person name="Zoccola D."/>
            <person name="Flot J.-F."/>
            <person name="Tambutte S."/>
            <person name="Allemand D."/>
            <person name="Aranda M."/>
        </authorList>
    </citation>
    <scope>NUCLEOTIDE SEQUENCE [LARGE SCALE GENOMIC DNA]</scope>
</reference>